<protein>
    <submittedName>
        <fullName evidence="1">Uncharacterized protein</fullName>
    </submittedName>
</protein>
<dbReference type="AlphaFoldDB" id="A0A4V3R779"/>
<accession>A0A4V3R779</accession>
<reference evidence="1 2" key="1">
    <citation type="submission" date="2019-04" db="EMBL/GenBank/DDBJ databases">
        <title>Microbes associate with the intestines of laboratory mice.</title>
        <authorList>
            <person name="Navarre W."/>
            <person name="Wong E."/>
            <person name="Huang K."/>
            <person name="Tropini C."/>
            <person name="Ng K."/>
            <person name="Yu B."/>
        </authorList>
    </citation>
    <scope>NUCLEOTIDE SEQUENCE [LARGE SCALE GENOMIC DNA]</scope>
    <source>
        <strain evidence="1 2">NM06_A21</strain>
    </source>
</reference>
<evidence type="ECO:0000313" key="1">
    <source>
        <dbReference type="EMBL" id="TGY70563.1"/>
    </source>
</evidence>
<comment type="caution">
    <text evidence="1">The sequence shown here is derived from an EMBL/GenBank/DDBJ whole genome shotgun (WGS) entry which is preliminary data.</text>
</comment>
<proteinExistence type="predicted"/>
<dbReference type="RefSeq" id="WP_123478321.1">
    <property type="nucleotide sequence ID" value="NZ_CAMRAI010000032.1"/>
</dbReference>
<gene>
    <name evidence="1" type="ORF">E5333_12470</name>
</gene>
<dbReference type="Proteomes" id="UP000306630">
    <property type="component" value="Unassembled WGS sequence"/>
</dbReference>
<evidence type="ECO:0000313" key="2">
    <source>
        <dbReference type="Proteomes" id="UP000306630"/>
    </source>
</evidence>
<organism evidence="1 2">
    <name type="scientific">Muribaculum intestinale</name>
    <dbReference type="NCBI Taxonomy" id="1796646"/>
    <lineage>
        <taxon>Bacteria</taxon>
        <taxon>Pseudomonadati</taxon>
        <taxon>Bacteroidota</taxon>
        <taxon>Bacteroidia</taxon>
        <taxon>Bacteroidales</taxon>
        <taxon>Muribaculaceae</taxon>
        <taxon>Muribaculum</taxon>
    </lineage>
</organism>
<dbReference type="EMBL" id="SRYD01000059">
    <property type="protein sequence ID" value="TGY70563.1"/>
    <property type="molecule type" value="Genomic_DNA"/>
</dbReference>
<sequence length="127" mass="14923">MDCLMHTGWMGLGDSTAEYTQDSILFRGLKVEGKSFEEVRQIYGAPSSIHRYETFFRPEIFDMPEVYPITYHKGHMFLIRATWDIPNENCDDIQMTVFFEDEGYDSKAIYGYQFNYSNILPPRHLAK</sequence>
<name>A0A4V3R779_9BACT</name>